<dbReference type="GO" id="GO:0005783">
    <property type="term" value="C:endoplasmic reticulum"/>
    <property type="evidence" value="ECO:0007669"/>
    <property type="project" value="InterPro"/>
</dbReference>
<dbReference type="PROSITE" id="PS50089">
    <property type="entry name" value="ZF_RING_2"/>
    <property type="match status" value="1"/>
</dbReference>
<dbReference type="STRING" id="1182545.A0A072PFJ8"/>
<evidence type="ECO:0000256" key="4">
    <source>
        <dbReference type="ARBA" id="ARBA00012483"/>
    </source>
</evidence>
<evidence type="ECO:0000256" key="5">
    <source>
        <dbReference type="ARBA" id="ARBA00022679"/>
    </source>
</evidence>
<evidence type="ECO:0000256" key="8">
    <source>
        <dbReference type="ARBA" id="ARBA00022786"/>
    </source>
</evidence>
<keyword evidence="14" id="KW-1185">Reference proteome</keyword>
<dbReference type="Proteomes" id="UP000027920">
    <property type="component" value="Unassembled WGS sequence"/>
</dbReference>
<dbReference type="RefSeq" id="XP_013256885.1">
    <property type="nucleotide sequence ID" value="XM_013401431.1"/>
</dbReference>
<dbReference type="PANTHER" id="PTHR12313">
    <property type="entry name" value="E3 UBIQUITIN-PROTEIN LIGASE RNF5-RELATED"/>
    <property type="match status" value="1"/>
</dbReference>
<feature type="domain" description="RING-type" evidence="12">
    <location>
        <begin position="128"/>
        <end position="166"/>
    </location>
</feature>
<evidence type="ECO:0000256" key="3">
    <source>
        <dbReference type="ARBA" id="ARBA00004906"/>
    </source>
</evidence>
<evidence type="ECO:0000256" key="10">
    <source>
        <dbReference type="ARBA" id="ARBA00023136"/>
    </source>
</evidence>
<keyword evidence="9" id="KW-0862">Zinc</keyword>
<dbReference type="GO" id="GO:0008270">
    <property type="term" value="F:zinc ion binding"/>
    <property type="evidence" value="ECO:0007669"/>
    <property type="project" value="UniProtKB-KW"/>
</dbReference>
<comment type="subcellular location">
    <subcellularLocation>
        <location evidence="2">Endomembrane system</location>
    </subcellularLocation>
</comment>
<keyword evidence="10" id="KW-0472">Membrane</keyword>
<dbReference type="Pfam" id="PF13923">
    <property type="entry name" value="zf-C3HC4_2"/>
    <property type="match status" value="1"/>
</dbReference>
<keyword evidence="7 11" id="KW-0863">Zinc-finger</keyword>
<dbReference type="EC" id="2.3.2.27" evidence="4"/>
<evidence type="ECO:0000256" key="1">
    <source>
        <dbReference type="ARBA" id="ARBA00000900"/>
    </source>
</evidence>
<evidence type="ECO:0000256" key="6">
    <source>
        <dbReference type="ARBA" id="ARBA00022723"/>
    </source>
</evidence>
<evidence type="ECO:0000259" key="12">
    <source>
        <dbReference type="PROSITE" id="PS50089"/>
    </source>
</evidence>
<keyword evidence="6" id="KW-0479">Metal-binding</keyword>
<reference evidence="13 14" key="1">
    <citation type="submission" date="2013-03" db="EMBL/GenBank/DDBJ databases">
        <title>The Genome Sequence of Exophiala aquamarina CBS 119918.</title>
        <authorList>
            <consortium name="The Broad Institute Genomics Platform"/>
            <person name="Cuomo C."/>
            <person name="de Hoog S."/>
            <person name="Gorbushina A."/>
            <person name="Walker B."/>
            <person name="Young S.K."/>
            <person name="Zeng Q."/>
            <person name="Gargeya S."/>
            <person name="Fitzgerald M."/>
            <person name="Haas B."/>
            <person name="Abouelleil A."/>
            <person name="Allen A.W."/>
            <person name="Alvarado L."/>
            <person name="Arachchi H.M."/>
            <person name="Berlin A.M."/>
            <person name="Chapman S.B."/>
            <person name="Gainer-Dewar J."/>
            <person name="Goldberg J."/>
            <person name="Griggs A."/>
            <person name="Gujja S."/>
            <person name="Hansen M."/>
            <person name="Howarth C."/>
            <person name="Imamovic A."/>
            <person name="Ireland A."/>
            <person name="Larimer J."/>
            <person name="McCowan C."/>
            <person name="Murphy C."/>
            <person name="Pearson M."/>
            <person name="Poon T.W."/>
            <person name="Priest M."/>
            <person name="Roberts A."/>
            <person name="Saif S."/>
            <person name="Shea T."/>
            <person name="Sisk P."/>
            <person name="Sykes S."/>
            <person name="Wortman J."/>
            <person name="Nusbaum C."/>
            <person name="Birren B."/>
        </authorList>
    </citation>
    <scope>NUCLEOTIDE SEQUENCE [LARGE SCALE GENOMIC DNA]</scope>
    <source>
        <strain evidence="13 14">CBS 119918</strain>
    </source>
</reference>
<dbReference type="AlphaFoldDB" id="A0A072PFJ8"/>
<dbReference type="EMBL" id="AMGV01000010">
    <property type="protein sequence ID" value="KEF54295.1"/>
    <property type="molecule type" value="Genomic_DNA"/>
</dbReference>
<organism evidence="13 14">
    <name type="scientific">Exophiala aquamarina CBS 119918</name>
    <dbReference type="NCBI Taxonomy" id="1182545"/>
    <lineage>
        <taxon>Eukaryota</taxon>
        <taxon>Fungi</taxon>
        <taxon>Dikarya</taxon>
        <taxon>Ascomycota</taxon>
        <taxon>Pezizomycotina</taxon>
        <taxon>Eurotiomycetes</taxon>
        <taxon>Chaetothyriomycetidae</taxon>
        <taxon>Chaetothyriales</taxon>
        <taxon>Herpotrichiellaceae</taxon>
        <taxon>Exophiala</taxon>
    </lineage>
</organism>
<evidence type="ECO:0000256" key="9">
    <source>
        <dbReference type="ARBA" id="ARBA00022833"/>
    </source>
</evidence>
<dbReference type="SUPFAM" id="SSF57850">
    <property type="entry name" value="RING/U-box"/>
    <property type="match status" value="1"/>
</dbReference>
<dbReference type="InterPro" id="IPR045103">
    <property type="entry name" value="RNF5/RNF185-like"/>
</dbReference>
<gene>
    <name evidence="13" type="ORF">A1O9_09461</name>
</gene>
<dbReference type="HOGENOM" id="CLU_083057_0_0_1"/>
<dbReference type="GO" id="GO:0006511">
    <property type="term" value="P:ubiquitin-dependent protein catabolic process"/>
    <property type="evidence" value="ECO:0007669"/>
    <property type="project" value="InterPro"/>
</dbReference>
<keyword evidence="5" id="KW-0808">Transferase</keyword>
<dbReference type="InterPro" id="IPR001841">
    <property type="entry name" value="Znf_RING"/>
</dbReference>
<comment type="catalytic activity">
    <reaction evidence="1">
        <text>S-ubiquitinyl-[E2 ubiquitin-conjugating enzyme]-L-cysteine + [acceptor protein]-L-lysine = [E2 ubiquitin-conjugating enzyme]-L-cysteine + N(6)-ubiquitinyl-[acceptor protein]-L-lysine.</text>
        <dbReference type="EC" id="2.3.2.27"/>
    </reaction>
</comment>
<evidence type="ECO:0000256" key="2">
    <source>
        <dbReference type="ARBA" id="ARBA00004308"/>
    </source>
</evidence>
<keyword evidence="8" id="KW-0833">Ubl conjugation pathway</keyword>
<dbReference type="SMART" id="SM00184">
    <property type="entry name" value="RING"/>
    <property type="match status" value="1"/>
</dbReference>
<dbReference type="Gene3D" id="3.30.40.10">
    <property type="entry name" value="Zinc/RING finger domain, C3HC4 (zinc finger)"/>
    <property type="match status" value="1"/>
</dbReference>
<name>A0A072PFJ8_9EURO</name>
<sequence length="234" mass="26676">MSAAQSVFDASQLLHDGDCDIMDEYNTVVEGALDMRRKFASIVSQARRLKTELLAKQAEVDHLTTRHEQDLSDLQHSAEVTRHQLRTQGHTLRRCKEANKVLRSRNQELVGELETARKYLDQVDNLRCNICTVSIKNVVTKCGHGFCRPCLTEWLRTPMNTCPICRQIVKRPDIRSIYLDDDKRAAAVIEDDAATEILSRVHRVEYSGFSVDVGGTTWKILQLEKQKRKGLVTL</sequence>
<evidence type="ECO:0000256" key="7">
    <source>
        <dbReference type="ARBA" id="ARBA00022771"/>
    </source>
</evidence>
<dbReference type="InterPro" id="IPR017907">
    <property type="entry name" value="Znf_RING_CS"/>
</dbReference>
<dbReference type="InterPro" id="IPR013083">
    <property type="entry name" value="Znf_RING/FYVE/PHD"/>
</dbReference>
<dbReference type="VEuPathDB" id="FungiDB:A1O9_09461"/>
<dbReference type="OrthoDB" id="6105938at2759"/>
<dbReference type="UniPathway" id="UPA00143"/>
<dbReference type="GO" id="GO:0016567">
    <property type="term" value="P:protein ubiquitination"/>
    <property type="evidence" value="ECO:0007669"/>
    <property type="project" value="UniProtKB-UniPathway"/>
</dbReference>
<evidence type="ECO:0000256" key="11">
    <source>
        <dbReference type="PROSITE-ProRule" id="PRU00175"/>
    </source>
</evidence>
<protein>
    <recommendedName>
        <fullName evidence="4">RING-type E3 ubiquitin transferase</fullName>
        <ecNumber evidence="4">2.3.2.27</ecNumber>
    </recommendedName>
</protein>
<accession>A0A072PFJ8</accession>
<dbReference type="PROSITE" id="PS00518">
    <property type="entry name" value="ZF_RING_1"/>
    <property type="match status" value="1"/>
</dbReference>
<comment type="caution">
    <text evidence="13">The sequence shown here is derived from an EMBL/GenBank/DDBJ whole genome shotgun (WGS) entry which is preliminary data.</text>
</comment>
<proteinExistence type="predicted"/>
<evidence type="ECO:0000313" key="14">
    <source>
        <dbReference type="Proteomes" id="UP000027920"/>
    </source>
</evidence>
<evidence type="ECO:0000313" key="13">
    <source>
        <dbReference type="EMBL" id="KEF54295.1"/>
    </source>
</evidence>
<comment type="pathway">
    <text evidence="3">Protein modification; protein ubiquitination.</text>
</comment>
<dbReference type="GO" id="GO:0061630">
    <property type="term" value="F:ubiquitin protein ligase activity"/>
    <property type="evidence" value="ECO:0007669"/>
    <property type="project" value="UniProtKB-EC"/>
</dbReference>
<dbReference type="GeneID" id="25284370"/>